<proteinExistence type="predicted"/>
<sequence length="116" mass="12729">MKLELLEAKVKRAEVQKSGQAAGLMSESREEVHLQPTRGPQQPHIKRSSSTVMYGDPARDLSQGRMKGGAEASAKQRLTGANRTGQAWPSNWRDLYQPTSAEDTVGADGYQILGKY</sequence>
<feature type="region of interest" description="Disordered" evidence="1">
    <location>
        <begin position="16"/>
        <end position="93"/>
    </location>
</feature>
<dbReference type="AlphaFoldDB" id="A0AAN9D7G9"/>
<evidence type="ECO:0000313" key="2">
    <source>
        <dbReference type="EMBL" id="KAK7162609.1"/>
    </source>
</evidence>
<reference evidence="2 3" key="1">
    <citation type="submission" date="2024-02" db="EMBL/GenBank/DDBJ databases">
        <title>Chromosome-level genome assembly of the Eurasian Minnow (Phoxinus phoxinus).</title>
        <authorList>
            <person name="Oriowo T.O."/>
            <person name="Martin S."/>
            <person name="Stange M."/>
            <person name="Chrysostomakis Y."/>
            <person name="Brown T."/>
            <person name="Winkler S."/>
            <person name="Kukowka S."/>
            <person name="Myers E.W."/>
            <person name="Bohne A."/>
        </authorList>
    </citation>
    <scope>NUCLEOTIDE SEQUENCE [LARGE SCALE GENOMIC DNA]</scope>
    <source>
        <strain evidence="2">ZFMK-TIS-60720</strain>
        <tissue evidence="2">Whole Organism</tissue>
    </source>
</reference>
<gene>
    <name evidence="2" type="ORF">R3I93_006826</name>
</gene>
<comment type="caution">
    <text evidence="2">The sequence shown here is derived from an EMBL/GenBank/DDBJ whole genome shotgun (WGS) entry which is preliminary data.</text>
</comment>
<dbReference type="EMBL" id="JAYKXH010000007">
    <property type="protein sequence ID" value="KAK7162609.1"/>
    <property type="molecule type" value="Genomic_DNA"/>
</dbReference>
<name>A0AAN9D7G9_9TELE</name>
<dbReference type="Proteomes" id="UP001364617">
    <property type="component" value="Unassembled WGS sequence"/>
</dbReference>
<feature type="compositionally biased region" description="Polar residues" evidence="1">
    <location>
        <begin position="79"/>
        <end position="89"/>
    </location>
</feature>
<evidence type="ECO:0000313" key="3">
    <source>
        <dbReference type="Proteomes" id="UP001364617"/>
    </source>
</evidence>
<organism evidence="2 3">
    <name type="scientific">Phoxinus phoxinus</name>
    <name type="common">Eurasian minnow</name>
    <dbReference type="NCBI Taxonomy" id="58324"/>
    <lineage>
        <taxon>Eukaryota</taxon>
        <taxon>Metazoa</taxon>
        <taxon>Chordata</taxon>
        <taxon>Craniata</taxon>
        <taxon>Vertebrata</taxon>
        <taxon>Euteleostomi</taxon>
        <taxon>Actinopterygii</taxon>
        <taxon>Neopterygii</taxon>
        <taxon>Teleostei</taxon>
        <taxon>Ostariophysi</taxon>
        <taxon>Cypriniformes</taxon>
        <taxon>Leuciscidae</taxon>
        <taxon>Phoxininae</taxon>
        <taxon>Phoxinus</taxon>
    </lineage>
</organism>
<accession>A0AAN9D7G9</accession>
<keyword evidence="3" id="KW-1185">Reference proteome</keyword>
<protein>
    <submittedName>
        <fullName evidence="2">Uncharacterized protein</fullName>
    </submittedName>
</protein>
<evidence type="ECO:0000256" key="1">
    <source>
        <dbReference type="SAM" id="MobiDB-lite"/>
    </source>
</evidence>